<gene>
    <name evidence="2" type="ORF">FKY71_14560</name>
</gene>
<organism evidence="2 3">
    <name type="scientific">Spiribacter salinus</name>
    <dbReference type="NCBI Taxonomy" id="1335746"/>
    <lineage>
        <taxon>Bacteria</taxon>
        <taxon>Pseudomonadati</taxon>
        <taxon>Pseudomonadota</taxon>
        <taxon>Gammaproteobacteria</taxon>
        <taxon>Chromatiales</taxon>
        <taxon>Ectothiorhodospiraceae</taxon>
        <taxon>Spiribacter</taxon>
    </lineage>
</organism>
<dbReference type="InterPro" id="IPR037401">
    <property type="entry name" value="SnoaL-like"/>
</dbReference>
<dbReference type="SUPFAM" id="SSF54427">
    <property type="entry name" value="NTF2-like"/>
    <property type="match status" value="1"/>
</dbReference>
<evidence type="ECO:0000313" key="2">
    <source>
        <dbReference type="EMBL" id="TQE98301.1"/>
    </source>
</evidence>
<dbReference type="Pfam" id="PF13474">
    <property type="entry name" value="SnoaL_3"/>
    <property type="match status" value="1"/>
</dbReference>
<feature type="domain" description="SnoaL-like" evidence="1">
    <location>
        <begin position="19"/>
        <end position="124"/>
    </location>
</feature>
<evidence type="ECO:0000313" key="3">
    <source>
        <dbReference type="Proteomes" id="UP000315400"/>
    </source>
</evidence>
<evidence type="ECO:0000259" key="1">
    <source>
        <dbReference type="Pfam" id="PF13474"/>
    </source>
</evidence>
<comment type="caution">
    <text evidence="2">The sequence shown here is derived from an EMBL/GenBank/DDBJ whole genome shotgun (WGS) entry which is preliminary data.</text>
</comment>
<dbReference type="AlphaFoldDB" id="A0A540VNI4"/>
<sequence length="137" mass="14828">MKRSPELETLSRTFLTALTQDGAAPSSFIDHNDALTVIGTDPAEWWAGYDTASRMMAQQREEAQGVTIDAGDPVAHTQGDVGWVATQPVMHLPDGTAVPFRVTMVCRKVDGAWKVIQTHASFGVSNEDTVGKELTVQ</sequence>
<name>A0A540VNI4_9GAMM</name>
<dbReference type="EMBL" id="VIFK01000230">
    <property type="protein sequence ID" value="TQE98301.1"/>
    <property type="molecule type" value="Genomic_DNA"/>
</dbReference>
<dbReference type="InterPro" id="IPR032710">
    <property type="entry name" value="NTF2-like_dom_sf"/>
</dbReference>
<proteinExistence type="predicted"/>
<protein>
    <submittedName>
        <fullName evidence="2">Nuclear transport factor 2 family protein</fullName>
    </submittedName>
</protein>
<reference evidence="2 3" key="1">
    <citation type="submission" date="2019-06" db="EMBL/GenBank/DDBJ databases">
        <title>Metagenome assembled Genome of Spiribacter salinus SL48-SHIP from the microbial mat of Salt Lake 48 (Novosibirsk region, Russia).</title>
        <authorList>
            <person name="Shipova A."/>
            <person name="Rozanov A.S."/>
            <person name="Bryanskaya A.V."/>
            <person name="Peltek S.E."/>
        </authorList>
    </citation>
    <scope>NUCLEOTIDE SEQUENCE [LARGE SCALE GENOMIC DNA]</scope>
    <source>
        <strain evidence="2">SL48-SHIP-2</strain>
    </source>
</reference>
<dbReference type="Proteomes" id="UP000315400">
    <property type="component" value="Unassembled WGS sequence"/>
</dbReference>
<dbReference type="Gene3D" id="3.10.450.50">
    <property type="match status" value="1"/>
</dbReference>
<accession>A0A540VNI4</accession>